<evidence type="ECO:0000313" key="3">
    <source>
        <dbReference type="EnsemblMetazoa" id="XP_021206715.1"/>
    </source>
</evidence>
<feature type="region of interest" description="Disordered" evidence="1">
    <location>
        <begin position="120"/>
        <end position="183"/>
    </location>
</feature>
<dbReference type="EnsemblMetazoa" id="XM_021351040.2">
    <property type="protein sequence ID" value="XP_021206715.1"/>
    <property type="gene ID" value="LOC101738055"/>
</dbReference>
<name>A0A8R2HS58_BOMMO</name>
<evidence type="ECO:0000313" key="4">
    <source>
        <dbReference type="Proteomes" id="UP000005204"/>
    </source>
</evidence>
<evidence type="ECO:0000256" key="1">
    <source>
        <dbReference type="SAM" id="MobiDB-lite"/>
    </source>
</evidence>
<dbReference type="Proteomes" id="UP000005204">
    <property type="component" value="Unassembled WGS sequence"/>
</dbReference>
<reference evidence="3" key="2">
    <citation type="submission" date="2022-06" db="UniProtKB">
        <authorList>
            <consortium name="EnsemblMetazoa"/>
        </authorList>
    </citation>
    <scope>IDENTIFICATION</scope>
    <source>
        <strain evidence="3">p50T (Dazao)</strain>
    </source>
</reference>
<feature type="compositionally biased region" description="Basic and acidic residues" evidence="1">
    <location>
        <begin position="120"/>
        <end position="168"/>
    </location>
</feature>
<organism evidence="3 4">
    <name type="scientific">Bombyx mori</name>
    <name type="common">Silk moth</name>
    <dbReference type="NCBI Taxonomy" id="7091"/>
    <lineage>
        <taxon>Eukaryota</taxon>
        <taxon>Metazoa</taxon>
        <taxon>Ecdysozoa</taxon>
        <taxon>Arthropoda</taxon>
        <taxon>Hexapoda</taxon>
        <taxon>Insecta</taxon>
        <taxon>Pterygota</taxon>
        <taxon>Neoptera</taxon>
        <taxon>Endopterygota</taxon>
        <taxon>Lepidoptera</taxon>
        <taxon>Glossata</taxon>
        <taxon>Ditrysia</taxon>
        <taxon>Bombycoidea</taxon>
        <taxon>Bombycidae</taxon>
        <taxon>Bombycinae</taxon>
        <taxon>Bombyx</taxon>
    </lineage>
</organism>
<keyword evidence="2" id="KW-0732">Signal</keyword>
<accession>A0A8R2HS58</accession>
<proteinExistence type="predicted"/>
<reference evidence="4" key="1">
    <citation type="journal article" date="2008" name="Insect Biochem. Mol. Biol.">
        <title>The genome of a lepidopteran model insect, the silkworm Bombyx mori.</title>
        <authorList>
            <consortium name="International Silkworm Genome Consortium"/>
        </authorList>
    </citation>
    <scope>NUCLEOTIDE SEQUENCE [LARGE SCALE GENOMIC DNA]</scope>
    <source>
        <strain evidence="4">p50T</strain>
    </source>
</reference>
<feature type="chain" id="PRO_5035833450" evidence="2">
    <location>
        <begin position="19"/>
        <end position="470"/>
    </location>
</feature>
<sequence>MNSILLIQILLYHGVVFSRFVPEAQNEPTIVSWSNKEYIVYPDLYKIRINAKHTPAIDNDHAIDLQTAKTDESGSSSRKVNKLHNYVTIDCKDTFNDKVISSDSNHLTAPVHSDIKDTVDAAHDGNKNPIKDINVDSHHDLRPIDSDAHHSVADTKDNSNHSMHEAKTNHTTGAVSDSDESISKSFHLNEKELKEFKKNIMDDFEKLLNNVLHNKTNQKGDKDNSKGHNKQDIRSYLDELKESINDMLKAYNHVDDTVRSQVGNDEPEVQLPNNQTVDVNGEKRIGDVIQEKTAVNLDHYFQEHDANVNNNVNEPTNEVNADPNADNVSGSNKCYCGTVGGHKNYEDHNAQFNPASVANEDHPDKLKANLFSGNSIRKNNVLNLFVLKVDPKECFEIKLNNKNEKHRNFGEEVVGGYNKGNINENSDKEINKTPEEFTDISDKTDLKLPGDNKEQELINDDNSKELYLHI</sequence>
<feature type="signal peptide" evidence="2">
    <location>
        <begin position="1"/>
        <end position="18"/>
    </location>
</feature>
<evidence type="ECO:0000256" key="2">
    <source>
        <dbReference type="SAM" id="SignalP"/>
    </source>
</evidence>
<keyword evidence="4" id="KW-1185">Reference proteome</keyword>
<protein>
    <submittedName>
        <fullName evidence="3">Uncharacterized protein</fullName>
    </submittedName>
</protein>
<dbReference type="AlphaFoldDB" id="A0A8R2HS58"/>